<dbReference type="AlphaFoldDB" id="A0A8J8MIR2"/>
<dbReference type="Proteomes" id="UP000683246">
    <property type="component" value="Chromosome"/>
</dbReference>
<organism evidence="1 2">
    <name type="scientific">Vallitalea pronyensis</name>
    <dbReference type="NCBI Taxonomy" id="1348613"/>
    <lineage>
        <taxon>Bacteria</taxon>
        <taxon>Bacillati</taxon>
        <taxon>Bacillota</taxon>
        <taxon>Clostridia</taxon>
        <taxon>Lachnospirales</taxon>
        <taxon>Vallitaleaceae</taxon>
        <taxon>Vallitalea</taxon>
    </lineage>
</organism>
<dbReference type="EMBL" id="CP058649">
    <property type="protein sequence ID" value="QUI22201.1"/>
    <property type="molecule type" value="Genomic_DNA"/>
</dbReference>
<dbReference type="RefSeq" id="WP_212697683.1">
    <property type="nucleotide sequence ID" value="NZ_CP058649.1"/>
</dbReference>
<evidence type="ECO:0000313" key="2">
    <source>
        <dbReference type="Proteomes" id="UP000683246"/>
    </source>
</evidence>
<accession>A0A8J8MIR2</accession>
<protein>
    <submittedName>
        <fullName evidence="1">Uncharacterized protein</fullName>
    </submittedName>
</protein>
<sequence>MNYSNIDKVVITNEAAWGQSPLTLNDDDLTKLKTVLGHYNVIGFTMSIEKALRNLRVDFYKDNKIKYSMGFYSADMANQERTVIALSPQYYTINPRVAKILHEILEDNDFSMEPY</sequence>
<keyword evidence="2" id="KW-1185">Reference proteome</keyword>
<gene>
    <name evidence="1" type="ORF">HZI73_07780</name>
</gene>
<name>A0A8J8MIR2_9FIRM</name>
<proteinExistence type="predicted"/>
<reference evidence="1" key="1">
    <citation type="submission" date="2020-07" db="EMBL/GenBank/DDBJ databases">
        <title>Vallitalea pronyensis genome.</title>
        <authorList>
            <person name="Postec A."/>
        </authorList>
    </citation>
    <scope>NUCLEOTIDE SEQUENCE</scope>
    <source>
        <strain evidence="1">FatNI3</strain>
    </source>
</reference>
<evidence type="ECO:0000313" key="1">
    <source>
        <dbReference type="EMBL" id="QUI22201.1"/>
    </source>
</evidence>
<dbReference type="KEGG" id="vpy:HZI73_07780"/>